<dbReference type="Proteomes" id="UP000835052">
    <property type="component" value="Unassembled WGS sequence"/>
</dbReference>
<feature type="coiled-coil region" evidence="1">
    <location>
        <begin position="115"/>
        <end position="154"/>
    </location>
</feature>
<keyword evidence="4" id="KW-1185">Reference proteome</keyword>
<keyword evidence="1" id="KW-0175">Coiled coil</keyword>
<organism evidence="3 4">
    <name type="scientific">Caenorhabditis auriculariae</name>
    <dbReference type="NCBI Taxonomy" id="2777116"/>
    <lineage>
        <taxon>Eukaryota</taxon>
        <taxon>Metazoa</taxon>
        <taxon>Ecdysozoa</taxon>
        <taxon>Nematoda</taxon>
        <taxon>Chromadorea</taxon>
        <taxon>Rhabditida</taxon>
        <taxon>Rhabditina</taxon>
        <taxon>Rhabditomorpha</taxon>
        <taxon>Rhabditoidea</taxon>
        <taxon>Rhabditidae</taxon>
        <taxon>Peloderinae</taxon>
        <taxon>Caenorhabditis</taxon>
    </lineage>
</organism>
<comment type="caution">
    <text evidence="3">The sequence shown here is derived from an EMBL/GenBank/DDBJ whole genome shotgun (WGS) entry which is preliminary data.</text>
</comment>
<accession>A0A8S1GV10</accession>
<sequence>MADNNADEAKANPQKKRLKQLEEIKLKKEATQSAQKATSKKKARAKKSKNKSNFASKISAEIIDETVDEESARGKDEEVEDPDIILKTNLMKALQHVEESQVKITTVAKHSEAWFKKYNAILDQIEQDLEVFELNQEQNQKQLLEAMAQLKESMVRDAANRAKLKSMYGETRTDVSRLLTRAASIGIQACRTVLYALAKVRDRAFREPVSIPNVPS</sequence>
<dbReference type="AlphaFoldDB" id="A0A8S1GV10"/>
<feature type="region of interest" description="Disordered" evidence="2">
    <location>
        <begin position="1"/>
        <end position="53"/>
    </location>
</feature>
<evidence type="ECO:0000313" key="3">
    <source>
        <dbReference type="EMBL" id="CAD6186642.1"/>
    </source>
</evidence>
<protein>
    <submittedName>
        <fullName evidence="3">Uncharacterized protein</fullName>
    </submittedName>
</protein>
<proteinExistence type="predicted"/>
<feature type="compositionally biased region" description="Basic and acidic residues" evidence="2">
    <location>
        <begin position="19"/>
        <end position="30"/>
    </location>
</feature>
<dbReference type="EMBL" id="CAJGYM010000005">
    <property type="protein sequence ID" value="CAD6186642.1"/>
    <property type="molecule type" value="Genomic_DNA"/>
</dbReference>
<evidence type="ECO:0000256" key="1">
    <source>
        <dbReference type="SAM" id="Coils"/>
    </source>
</evidence>
<name>A0A8S1GV10_9PELO</name>
<evidence type="ECO:0000256" key="2">
    <source>
        <dbReference type="SAM" id="MobiDB-lite"/>
    </source>
</evidence>
<feature type="compositionally biased region" description="Basic residues" evidence="2">
    <location>
        <begin position="38"/>
        <end position="50"/>
    </location>
</feature>
<evidence type="ECO:0000313" key="4">
    <source>
        <dbReference type="Proteomes" id="UP000835052"/>
    </source>
</evidence>
<gene>
    <name evidence="3" type="ORF">CAUJ_LOCUS2561</name>
</gene>
<reference evidence="3" key="1">
    <citation type="submission" date="2020-10" db="EMBL/GenBank/DDBJ databases">
        <authorList>
            <person name="Kikuchi T."/>
        </authorList>
    </citation>
    <scope>NUCLEOTIDE SEQUENCE</scope>
    <source>
        <strain evidence="3">NKZ352</strain>
    </source>
</reference>